<evidence type="ECO:0000256" key="9">
    <source>
        <dbReference type="ARBA" id="ARBA00023004"/>
    </source>
</evidence>
<dbReference type="GO" id="GO:0005886">
    <property type="term" value="C:plasma membrane"/>
    <property type="evidence" value="ECO:0007669"/>
    <property type="project" value="UniProtKB-SubCell"/>
</dbReference>
<dbReference type="Proteomes" id="UP000245293">
    <property type="component" value="Unassembled WGS sequence"/>
</dbReference>
<comment type="similarity">
    <text evidence="2">Belongs to the fatty acid desaturase type 1 family. AlkB subfamily.</text>
</comment>
<evidence type="ECO:0000313" key="14">
    <source>
        <dbReference type="EMBL" id="PWG17188.1"/>
    </source>
</evidence>
<comment type="subcellular location">
    <subcellularLocation>
        <location evidence="1">Cell inner membrane</location>
        <topology evidence="1">Multi-pass membrane protein</topology>
    </subcellularLocation>
</comment>
<dbReference type="OrthoDB" id="4759734at2"/>
<feature type="transmembrane region" description="Helical" evidence="12">
    <location>
        <begin position="199"/>
        <end position="221"/>
    </location>
</feature>
<dbReference type="PANTHER" id="PTHR38674">
    <property type="entry name" value="ALKANE 1-MONOOXYGENASE 1"/>
    <property type="match status" value="1"/>
</dbReference>
<keyword evidence="9" id="KW-0408">Iron</keyword>
<evidence type="ECO:0000256" key="10">
    <source>
        <dbReference type="ARBA" id="ARBA00023033"/>
    </source>
</evidence>
<comment type="caution">
    <text evidence="14">The sequence shown here is derived from an EMBL/GenBank/DDBJ whole genome shotgun (WGS) entry which is preliminary data.</text>
</comment>
<evidence type="ECO:0000313" key="15">
    <source>
        <dbReference type="Proteomes" id="UP000245293"/>
    </source>
</evidence>
<dbReference type="AlphaFoldDB" id="A0A2V1P5W2"/>
<accession>A0A2V1P5W2</accession>
<feature type="transmembrane region" description="Helical" evidence="12">
    <location>
        <begin position="29"/>
        <end position="54"/>
    </location>
</feature>
<feature type="domain" description="Fatty acid desaturase" evidence="13">
    <location>
        <begin position="95"/>
        <end position="304"/>
    </location>
</feature>
<keyword evidence="10 14" id="KW-0503">Monooxygenase</keyword>
<dbReference type="Pfam" id="PF00487">
    <property type="entry name" value="FA_desaturase"/>
    <property type="match status" value="1"/>
</dbReference>
<evidence type="ECO:0000256" key="2">
    <source>
        <dbReference type="ARBA" id="ARBA00010823"/>
    </source>
</evidence>
<dbReference type="EMBL" id="QETF01000006">
    <property type="protein sequence ID" value="PWG17188.1"/>
    <property type="molecule type" value="Genomic_DNA"/>
</dbReference>
<evidence type="ECO:0000256" key="12">
    <source>
        <dbReference type="SAM" id="Phobius"/>
    </source>
</evidence>
<keyword evidence="7 12" id="KW-1133">Transmembrane helix</keyword>
<evidence type="ECO:0000256" key="7">
    <source>
        <dbReference type="ARBA" id="ARBA00022989"/>
    </source>
</evidence>
<dbReference type="GO" id="GO:0006629">
    <property type="term" value="P:lipid metabolic process"/>
    <property type="evidence" value="ECO:0007669"/>
    <property type="project" value="InterPro"/>
</dbReference>
<dbReference type="InterPro" id="IPR005804">
    <property type="entry name" value="FA_desaturase_dom"/>
</dbReference>
<evidence type="ECO:0000256" key="6">
    <source>
        <dbReference type="ARBA" id="ARBA00022723"/>
    </source>
</evidence>
<keyword evidence="8" id="KW-0560">Oxidoreductase</keyword>
<evidence type="ECO:0000259" key="13">
    <source>
        <dbReference type="Pfam" id="PF00487"/>
    </source>
</evidence>
<evidence type="ECO:0000256" key="3">
    <source>
        <dbReference type="ARBA" id="ARBA00022475"/>
    </source>
</evidence>
<keyword evidence="15" id="KW-1185">Reference proteome</keyword>
<keyword evidence="6" id="KW-0479">Metal-binding</keyword>
<keyword evidence="5 12" id="KW-0812">Transmembrane</keyword>
<evidence type="ECO:0000256" key="1">
    <source>
        <dbReference type="ARBA" id="ARBA00004429"/>
    </source>
</evidence>
<proteinExistence type="inferred from homology"/>
<dbReference type="PANTHER" id="PTHR38674:SF1">
    <property type="entry name" value="ALKANE 1-MONOOXYGENASE 1"/>
    <property type="match status" value="1"/>
</dbReference>
<keyword evidence="3" id="KW-1003">Cell membrane</keyword>
<evidence type="ECO:0000256" key="11">
    <source>
        <dbReference type="ARBA" id="ARBA00023136"/>
    </source>
</evidence>
<keyword evidence="4" id="KW-0997">Cell inner membrane</keyword>
<dbReference type="CDD" id="cd03512">
    <property type="entry name" value="Alkane-hydroxylase"/>
    <property type="match status" value="1"/>
</dbReference>
<name>A0A2V1P5W2_9RHOB</name>
<keyword evidence="11 12" id="KW-0472">Membrane</keyword>
<dbReference type="InterPro" id="IPR033885">
    <property type="entry name" value="AlkB/XylM"/>
</dbReference>
<organism evidence="14 15">
    <name type="scientific">Salibaculum griseiflavum</name>
    <dbReference type="NCBI Taxonomy" id="1914409"/>
    <lineage>
        <taxon>Bacteria</taxon>
        <taxon>Pseudomonadati</taxon>
        <taxon>Pseudomonadota</taxon>
        <taxon>Alphaproteobacteria</taxon>
        <taxon>Rhodobacterales</taxon>
        <taxon>Roseobacteraceae</taxon>
        <taxon>Salibaculum</taxon>
    </lineage>
</organism>
<dbReference type="GO" id="GO:0046872">
    <property type="term" value="F:metal ion binding"/>
    <property type="evidence" value="ECO:0007669"/>
    <property type="project" value="UniProtKB-KW"/>
</dbReference>
<sequence length="352" mass="38654">MRHPMILFALATLAAPILPGLGALWGGAWIYLGLAWITLLAAVLDEAVALTLPAEEEAAEFPRADALSIALVVAQLALLALVVAILGRGALSWAETLALALGTGLFLGQVGNSNAHELIHRSSRLLHRAGVLAYLSVLYGQHVSGHLLVHHVHVGTKADPNSARWGEGLYRFLLRAWPGELRRAFAAERARNRTSGRPAWRNPFVTYALGGLAFCLAAHALGGPAGLAWFLGLAIFAQLQMLTSDYVQHYGLRRSTGQSGKPEPVRSAHSWNAPHWFSSALMLNAPRHSDHHAHPTRPYPALRLDEDMPRLPYSLPVMACIALWPRHWRRLMDPLATSWQNRMDERPDHLPD</sequence>
<evidence type="ECO:0000256" key="5">
    <source>
        <dbReference type="ARBA" id="ARBA00022692"/>
    </source>
</evidence>
<evidence type="ECO:0000256" key="4">
    <source>
        <dbReference type="ARBA" id="ARBA00022519"/>
    </source>
</evidence>
<reference evidence="15" key="1">
    <citation type="submission" date="2018-05" db="EMBL/GenBank/DDBJ databases">
        <authorList>
            <person name="Du Z."/>
            <person name="Wang X."/>
        </authorList>
    </citation>
    <scope>NUCLEOTIDE SEQUENCE [LARGE SCALE GENOMIC DNA]</scope>
    <source>
        <strain evidence="15">WDS4C29</strain>
    </source>
</reference>
<feature type="transmembrane region" description="Helical" evidence="12">
    <location>
        <begin position="66"/>
        <end position="87"/>
    </location>
</feature>
<evidence type="ECO:0000256" key="8">
    <source>
        <dbReference type="ARBA" id="ARBA00023002"/>
    </source>
</evidence>
<gene>
    <name evidence="14" type="ORF">DFK10_07300</name>
</gene>
<dbReference type="GO" id="GO:0004497">
    <property type="term" value="F:monooxygenase activity"/>
    <property type="evidence" value="ECO:0007669"/>
    <property type="project" value="UniProtKB-KW"/>
</dbReference>
<protein>
    <submittedName>
        <fullName evidence="14">Alkane 1-monooxygenase</fullName>
    </submittedName>
</protein>